<dbReference type="InterPro" id="IPR003593">
    <property type="entry name" value="AAA+_ATPase"/>
</dbReference>
<evidence type="ECO:0000313" key="6">
    <source>
        <dbReference type="Proteomes" id="UP000815325"/>
    </source>
</evidence>
<sequence>MPVPVSQTKAGPGLHITQQHNAVLASEGPFERAARMRAEREAAEAAGVASPQALPDGAQNKMPRTETPMPRRAPDEKIQGDAIIDVKGLNFSYPGLDGRPIPNQPPLIRNMSFKLPAGSRCLLLGSNGAGKTTFLKLLGGKHMVPPETIQVLGQPPFHQTELVSSGDLMYVGGNWTRDVAFAGYSVPLAGDFPASRMIDSIPGVDPARKERLIKVLDIDVNWRMHQVSDGQRRRVQICLGLLKPFKVLLLDEVTVDLDVLGRADLLRFLQDECETRGCTIIYATHIFDGLEFWPTHLAYLARGQDLLLRKAEEVPELREGRLLELVYRMLTAEQEKVLQARGPRPVEWDPSQEGKVDNFSYAFNNGWTPGTLTSSIKSSTNAVMRN</sequence>
<evidence type="ECO:0000256" key="3">
    <source>
        <dbReference type="SAM" id="MobiDB-lite"/>
    </source>
</evidence>
<dbReference type="SUPFAM" id="SSF52540">
    <property type="entry name" value="P-loop containing nucleoside triphosphate hydrolases"/>
    <property type="match status" value="1"/>
</dbReference>
<keyword evidence="1" id="KW-0547">Nucleotide-binding</keyword>
<keyword evidence="2" id="KW-0067">ATP-binding</keyword>
<gene>
    <name evidence="5" type="ORF">DUNSADRAFT_8622</name>
</gene>
<feature type="region of interest" description="Disordered" evidence="3">
    <location>
        <begin position="33"/>
        <end position="74"/>
    </location>
</feature>
<keyword evidence="6" id="KW-1185">Reference proteome</keyword>
<dbReference type="Gene3D" id="3.40.50.300">
    <property type="entry name" value="P-loop containing nucleotide triphosphate hydrolases"/>
    <property type="match status" value="1"/>
</dbReference>
<reference evidence="5" key="1">
    <citation type="submission" date="2017-08" db="EMBL/GenBank/DDBJ databases">
        <authorList>
            <person name="Polle J.E."/>
            <person name="Barry K."/>
            <person name="Cushman J."/>
            <person name="Schmutz J."/>
            <person name="Tran D."/>
            <person name="Hathwaick L.T."/>
            <person name="Yim W.C."/>
            <person name="Jenkins J."/>
            <person name="Mckie-Krisberg Z.M."/>
            <person name="Prochnik S."/>
            <person name="Lindquist E."/>
            <person name="Dockter R.B."/>
            <person name="Adam C."/>
            <person name="Molina H."/>
            <person name="Bunkerborg J."/>
            <person name="Jin E."/>
            <person name="Buchheim M."/>
            <person name="Magnuson J."/>
        </authorList>
    </citation>
    <scope>NUCLEOTIDE SEQUENCE</scope>
    <source>
        <strain evidence="5">CCAP 19/18</strain>
    </source>
</reference>
<keyword evidence="5" id="KW-0378">Hydrolase</keyword>
<feature type="compositionally biased region" description="Basic and acidic residues" evidence="3">
    <location>
        <begin position="33"/>
        <end position="43"/>
    </location>
</feature>
<dbReference type="PANTHER" id="PTHR43158">
    <property type="entry name" value="SKFA PEPTIDE EXPORT ATP-BINDING PROTEIN SKFE"/>
    <property type="match status" value="1"/>
</dbReference>
<dbReference type="Proteomes" id="UP000815325">
    <property type="component" value="Unassembled WGS sequence"/>
</dbReference>
<dbReference type="SMART" id="SM00382">
    <property type="entry name" value="AAA"/>
    <property type="match status" value="1"/>
</dbReference>
<dbReference type="InterPro" id="IPR027417">
    <property type="entry name" value="P-loop_NTPase"/>
</dbReference>
<dbReference type="Pfam" id="PF00005">
    <property type="entry name" value="ABC_tran"/>
    <property type="match status" value="1"/>
</dbReference>
<dbReference type="PANTHER" id="PTHR43158:SF12">
    <property type="entry name" value="ABC TRANSPORTER FAMILY PROTEIN"/>
    <property type="match status" value="1"/>
</dbReference>
<evidence type="ECO:0000256" key="1">
    <source>
        <dbReference type="ARBA" id="ARBA00022741"/>
    </source>
</evidence>
<evidence type="ECO:0000256" key="2">
    <source>
        <dbReference type="ARBA" id="ARBA00022840"/>
    </source>
</evidence>
<evidence type="ECO:0000259" key="4">
    <source>
        <dbReference type="PROSITE" id="PS50893"/>
    </source>
</evidence>
<proteinExistence type="predicted"/>
<dbReference type="EMBL" id="MU069466">
    <property type="protein sequence ID" value="KAF5842222.1"/>
    <property type="molecule type" value="Genomic_DNA"/>
</dbReference>
<dbReference type="GO" id="GO:0016787">
    <property type="term" value="F:hydrolase activity"/>
    <property type="evidence" value="ECO:0007669"/>
    <property type="project" value="UniProtKB-KW"/>
</dbReference>
<feature type="domain" description="ABC transporter" evidence="4">
    <location>
        <begin position="84"/>
        <end position="327"/>
    </location>
</feature>
<comment type="caution">
    <text evidence="5">The sequence shown here is derived from an EMBL/GenBank/DDBJ whole genome shotgun (WGS) entry which is preliminary data.</text>
</comment>
<protein>
    <submittedName>
        <fullName evidence="5">P-loop containing nucleoside triphosphate hydrolase protein</fullName>
    </submittedName>
</protein>
<evidence type="ECO:0000313" key="5">
    <source>
        <dbReference type="EMBL" id="KAF5842222.1"/>
    </source>
</evidence>
<dbReference type="InterPro" id="IPR003439">
    <property type="entry name" value="ABC_transporter-like_ATP-bd"/>
</dbReference>
<dbReference type="PROSITE" id="PS50893">
    <property type="entry name" value="ABC_TRANSPORTER_2"/>
    <property type="match status" value="1"/>
</dbReference>
<organism evidence="5 6">
    <name type="scientific">Dunaliella salina</name>
    <name type="common">Green alga</name>
    <name type="synonym">Protococcus salinus</name>
    <dbReference type="NCBI Taxonomy" id="3046"/>
    <lineage>
        <taxon>Eukaryota</taxon>
        <taxon>Viridiplantae</taxon>
        <taxon>Chlorophyta</taxon>
        <taxon>core chlorophytes</taxon>
        <taxon>Chlorophyceae</taxon>
        <taxon>CS clade</taxon>
        <taxon>Chlamydomonadales</taxon>
        <taxon>Dunaliellaceae</taxon>
        <taxon>Dunaliella</taxon>
    </lineage>
</organism>
<name>A0ABQ7H5T9_DUNSA</name>
<accession>A0ABQ7H5T9</accession>
<dbReference type="CDD" id="cd00267">
    <property type="entry name" value="ABC_ATPase"/>
    <property type="match status" value="1"/>
</dbReference>